<protein>
    <recommendedName>
        <fullName evidence="10">TonB-dependent receptor plug domain-containing protein</fullName>
    </recommendedName>
</protein>
<keyword evidence="5" id="KW-0408">Iron</keyword>
<evidence type="ECO:0000256" key="3">
    <source>
        <dbReference type="ARBA" id="ARBA00022496"/>
    </source>
</evidence>
<dbReference type="GO" id="GO:0009279">
    <property type="term" value="C:cell outer membrane"/>
    <property type="evidence" value="ECO:0007669"/>
    <property type="project" value="UniProtKB-SubCell"/>
</dbReference>
<dbReference type="PROSITE" id="PS52016">
    <property type="entry name" value="TONB_DEPENDENT_REC_3"/>
    <property type="match status" value="1"/>
</dbReference>
<keyword evidence="2" id="KW-0813">Transport</keyword>
<reference evidence="11" key="1">
    <citation type="submission" date="2018-05" db="EMBL/GenBank/DDBJ databases">
        <authorList>
            <person name="Lanie J.A."/>
            <person name="Ng W.-L."/>
            <person name="Kazmierczak K.M."/>
            <person name="Andrzejewski T.M."/>
            <person name="Davidsen T.M."/>
            <person name="Wayne K.J."/>
            <person name="Tettelin H."/>
            <person name="Glass J.I."/>
            <person name="Rusch D."/>
            <person name="Podicherti R."/>
            <person name="Tsui H.-C.T."/>
            <person name="Winkler M.E."/>
        </authorList>
    </citation>
    <scope>NUCLEOTIDE SEQUENCE</scope>
</reference>
<keyword evidence="8" id="KW-0472">Membrane</keyword>
<proteinExistence type="predicted"/>
<dbReference type="PANTHER" id="PTHR32552:SF81">
    <property type="entry name" value="TONB-DEPENDENT OUTER MEMBRANE RECEPTOR"/>
    <property type="match status" value="1"/>
</dbReference>
<keyword evidence="3" id="KW-0410">Iron transport</keyword>
<sequence>MKIASQKVLSFLCFVSLSCSSYAAIMEEVVVTAQKREQNAQEVGIAINALTGDQMDQLGYTNAQQVTAMAAGVSTVQPNGESNYSIAIRGVANSDFTTNVESPVAVYLDDVYISQMSGTGFMLFDMDRVEILKGPQG</sequence>
<gene>
    <name evidence="11" type="ORF">METZ01_LOCUS372320</name>
</gene>
<accession>A0A382TBP4</accession>
<dbReference type="InterPro" id="IPR012910">
    <property type="entry name" value="Plug_dom"/>
</dbReference>
<dbReference type="PROSITE" id="PS51257">
    <property type="entry name" value="PROKAR_LIPOPROTEIN"/>
    <property type="match status" value="1"/>
</dbReference>
<dbReference type="SUPFAM" id="SSF56935">
    <property type="entry name" value="Porins"/>
    <property type="match status" value="1"/>
</dbReference>
<organism evidence="11">
    <name type="scientific">marine metagenome</name>
    <dbReference type="NCBI Taxonomy" id="408172"/>
    <lineage>
        <taxon>unclassified sequences</taxon>
        <taxon>metagenomes</taxon>
        <taxon>ecological metagenomes</taxon>
    </lineage>
</organism>
<feature type="non-terminal residue" evidence="11">
    <location>
        <position position="137"/>
    </location>
</feature>
<dbReference type="AlphaFoldDB" id="A0A382TBP4"/>
<comment type="subcellular location">
    <subcellularLocation>
        <location evidence="1">Cell outer membrane</location>
        <topology evidence="1">Multi-pass membrane protein</topology>
    </subcellularLocation>
</comment>
<dbReference type="GO" id="GO:0006826">
    <property type="term" value="P:iron ion transport"/>
    <property type="evidence" value="ECO:0007669"/>
    <property type="project" value="UniProtKB-KW"/>
</dbReference>
<dbReference type="EMBL" id="UINC01135368">
    <property type="protein sequence ID" value="SVD19466.1"/>
    <property type="molecule type" value="Genomic_DNA"/>
</dbReference>
<keyword evidence="9" id="KW-0998">Cell outer membrane</keyword>
<dbReference type="Pfam" id="PF07715">
    <property type="entry name" value="Plug"/>
    <property type="match status" value="1"/>
</dbReference>
<keyword evidence="7" id="KW-0798">TonB box</keyword>
<evidence type="ECO:0000313" key="11">
    <source>
        <dbReference type="EMBL" id="SVD19466.1"/>
    </source>
</evidence>
<evidence type="ECO:0000256" key="2">
    <source>
        <dbReference type="ARBA" id="ARBA00022448"/>
    </source>
</evidence>
<dbReference type="InterPro" id="IPR039426">
    <property type="entry name" value="TonB-dep_rcpt-like"/>
</dbReference>
<evidence type="ECO:0000256" key="1">
    <source>
        <dbReference type="ARBA" id="ARBA00004571"/>
    </source>
</evidence>
<keyword evidence="6" id="KW-0406">Ion transport</keyword>
<dbReference type="InterPro" id="IPR036942">
    <property type="entry name" value="Beta-barrel_TonB_sf"/>
</dbReference>
<feature type="domain" description="TonB-dependent receptor plug" evidence="10">
    <location>
        <begin position="41"/>
        <end position="136"/>
    </location>
</feature>
<dbReference type="PANTHER" id="PTHR32552">
    <property type="entry name" value="FERRICHROME IRON RECEPTOR-RELATED"/>
    <property type="match status" value="1"/>
</dbReference>
<evidence type="ECO:0000256" key="6">
    <source>
        <dbReference type="ARBA" id="ARBA00023065"/>
    </source>
</evidence>
<name>A0A382TBP4_9ZZZZ</name>
<evidence type="ECO:0000256" key="7">
    <source>
        <dbReference type="ARBA" id="ARBA00023077"/>
    </source>
</evidence>
<evidence type="ECO:0000256" key="9">
    <source>
        <dbReference type="ARBA" id="ARBA00023237"/>
    </source>
</evidence>
<dbReference type="Gene3D" id="2.40.170.20">
    <property type="entry name" value="TonB-dependent receptor, beta-barrel domain"/>
    <property type="match status" value="1"/>
</dbReference>
<evidence type="ECO:0000259" key="10">
    <source>
        <dbReference type="Pfam" id="PF07715"/>
    </source>
</evidence>
<evidence type="ECO:0000256" key="4">
    <source>
        <dbReference type="ARBA" id="ARBA00022692"/>
    </source>
</evidence>
<keyword evidence="4" id="KW-0812">Transmembrane</keyword>
<evidence type="ECO:0000256" key="5">
    <source>
        <dbReference type="ARBA" id="ARBA00023004"/>
    </source>
</evidence>
<evidence type="ECO:0000256" key="8">
    <source>
        <dbReference type="ARBA" id="ARBA00023136"/>
    </source>
</evidence>